<evidence type="ECO:0000256" key="1">
    <source>
        <dbReference type="SAM" id="Phobius"/>
    </source>
</evidence>
<organism evidence="2 3">
    <name type="scientific">Ilyomonas limi</name>
    <dbReference type="NCBI Taxonomy" id="2575867"/>
    <lineage>
        <taxon>Bacteria</taxon>
        <taxon>Pseudomonadati</taxon>
        <taxon>Bacteroidota</taxon>
        <taxon>Chitinophagia</taxon>
        <taxon>Chitinophagales</taxon>
        <taxon>Chitinophagaceae</taxon>
        <taxon>Ilyomonas</taxon>
    </lineage>
</organism>
<dbReference type="Gene3D" id="1.10.10.1260">
    <property type="entry name" value="Envelope glycoprotein gp160, DUF2291, helical domain"/>
    <property type="match status" value="1"/>
</dbReference>
<evidence type="ECO:0000313" key="2">
    <source>
        <dbReference type="EMBL" id="TKK67035.1"/>
    </source>
</evidence>
<dbReference type="Proteomes" id="UP000305848">
    <property type="component" value="Unassembled WGS sequence"/>
</dbReference>
<dbReference type="InterPro" id="IPR036215">
    <property type="entry name" value="TM0957-like_sf"/>
</dbReference>
<comment type="caution">
    <text evidence="2">The sequence shown here is derived from an EMBL/GenBank/DDBJ whole genome shotgun (WGS) entry which is preliminary data.</text>
</comment>
<dbReference type="Gene3D" id="2.40.50.420">
    <property type="entry name" value="Envelope glycoprotein gp160, DUF2291, alpha/beta domain"/>
    <property type="match status" value="1"/>
</dbReference>
<sequence>MNKWIRYGLLVLVIALLGYNSIYIKKLSDIKQDTSGKFGVKAFVQKLWKEKLPAKLQTAVTIDTLQTAIQSNPATAFEKYTHALALGNYRYALIKTIAIVNAVNEDNVAITLSAATPVKATLVTEFVYGNALRDASGLISLKDFPNTTDLNSISEELNKIIRQQVVPSFKSSLQPGNKIECIGAVQLNKEHIHFNDLEIIPVSVKVIS</sequence>
<protein>
    <submittedName>
        <fullName evidence="2">DUF2291 domain-containing protein</fullName>
    </submittedName>
</protein>
<gene>
    <name evidence="2" type="ORF">FC093_16080</name>
</gene>
<dbReference type="InterPro" id="IPR014582">
    <property type="entry name" value="UCP033535_lipo"/>
</dbReference>
<name>A0A4U3KWS5_9BACT</name>
<proteinExistence type="predicted"/>
<feature type="transmembrane region" description="Helical" evidence="1">
    <location>
        <begin position="7"/>
        <end position="24"/>
    </location>
</feature>
<dbReference type="SUPFAM" id="SSF141318">
    <property type="entry name" value="TM0957-like"/>
    <property type="match status" value="1"/>
</dbReference>
<reference evidence="2 3" key="1">
    <citation type="submission" date="2019-05" db="EMBL/GenBank/DDBJ databases">
        <title>Panacibacter sp. strain 17mud1-8 Genome sequencing and assembly.</title>
        <authorList>
            <person name="Chhetri G."/>
        </authorList>
    </citation>
    <scope>NUCLEOTIDE SEQUENCE [LARGE SCALE GENOMIC DNA]</scope>
    <source>
        <strain evidence="2 3">17mud1-8</strain>
    </source>
</reference>
<accession>A0A4U3KWS5</accession>
<dbReference type="OrthoDB" id="1425705at2"/>
<keyword evidence="3" id="KW-1185">Reference proteome</keyword>
<dbReference type="Pfam" id="PF10054">
    <property type="entry name" value="DUF2291"/>
    <property type="match status" value="1"/>
</dbReference>
<keyword evidence="1" id="KW-1133">Transmembrane helix</keyword>
<keyword evidence="1" id="KW-0472">Membrane</keyword>
<dbReference type="AlphaFoldDB" id="A0A4U3KWS5"/>
<keyword evidence="1" id="KW-0812">Transmembrane</keyword>
<dbReference type="EMBL" id="SZQL01000013">
    <property type="protein sequence ID" value="TKK67035.1"/>
    <property type="molecule type" value="Genomic_DNA"/>
</dbReference>
<evidence type="ECO:0000313" key="3">
    <source>
        <dbReference type="Proteomes" id="UP000305848"/>
    </source>
</evidence>